<dbReference type="EMBL" id="OZ035830">
    <property type="protein sequence ID" value="CAL1613680.1"/>
    <property type="molecule type" value="Genomic_DNA"/>
</dbReference>
<dbReference type="Proteomes" id="UP001497482">
    <property type="component" value="Chromosome 8"/>
</dbReference>
<feature type="region of interest" description="Disordered" evidence="1">
    <location>
        <begin position="1"/>
        <end position="20"/>
    </location>
</feature>
<name>A0AAV2MJV4_KNICA</name>
<evidence type="ECO:0000313" key="2">
    <source>
        <dbReference type="EMBL" id="CAL1613680.1"/>
    </source>
</evidence>
<feature type="compositionally biased region" description="Polar residues" evidence="1">
    <location>
        <begin position="89"/>
        <end position="99"/>
    </location>
</feature>
<dbReference type="AlphaFoldDB" id="A0AAV2MJV4"/>
<sequence length="169" mass="19172">MPRNIAHLKSAPLQSAQPRRYVPVLRLPRGANRTVAQTNRKTNRPYIARTAPRPNSDPQLNLSIGAHPPILTERRNTRHTSADDALSQPPAQHQMSHSARGSIETHPKSETRCPTHYDKRRPQQRLARTRDARNRTTANRPHIPIRANLACTPRPELNCTTEHAPPHYT</sequence>
<accession>A0AAV2MJV4</accession>
<organism evidence="2 3">
    <name type="scientific">Knipowitschia caucasica</name>
    <name type="common">Caucasian dwarf goby</name>
    <name type="synonym">Pomatoschistus caucasicus</name>
    <dbReference type="NCBI Taxonomy" id="637954"/>
    <lineage>
        <taxon>Eukaryota</taxon>
        <taxon>Metazoa</taxon>
        <taxon>Chordata</taxon>
        <taxon>Craniata</taxon>
        <taxon>Vertebrata</taxon>
        <taxon>Euteleostomi</taxon>
        <taxon>Actinopterygii</taxon>
        <taxon>Neopterygii</taxon>
        <taxon>Teleostei</taxon>
        <taxon>Neoteleostei</taxon>
        <taxon>Acanthomorphata</taxon>
        <taxon>Gobiaria</taxon>
        <taxon>Gobiiformes</taxon>
        <taxon>Gobioidei</taxon>
        <taxon>Gobiidae</taxon>
        <taxon>Gobiinae</taxon>
        <taxon>Knipowitschia</taxon>
    </lineage>
</organism>
<feature type="region of interest" description="Disordered" evidence="1">
    <location>
        <begin position="30"/>
        <end position="137"/>
    </location>
</feature>
<proteinExistence type="predicted"/>
<reference evidence="2 3" key="1">
    <citation type="submission" date="2024-04" db="EMBL/GenBank/DDBJ databases">
        <authorList>
            <person name="Waldvogel A.-M."/>
            <person name="Schoenle A."/>
        </authorList>
    </citation>
    <scope>NUCLEOTIDE SEQUENCE [LARGE SCALE GENOMIC DNA]</scope>
</reference>
<keyword evidence="3" id="KW-1185">Reference proteome</keyword>
<gene>
    <name evidence="2" type="ORF">KC01_LOCUS39850</name>
</gene>
<protein>
    <submittedName>
        <fullName evidence="2">Uncharacterized protein</fullName>
    </submittedName>
</protein>
<evidence type="ECO:0000256" key="1">
    <source>
        <dbReference type="SAM" id="MobiDB-lite"/>
    </source>
</evidence>
<feature type="compositionally biased region" description="Basic and acidic residues" evidence="1">
    <location>
        <begin position="103"/>
        <end position="121"/>
    </location>
</feature>
<evidence type="ECO:0000313" key="3">
    <source>
        <dbReference type="Proteomes" id="UP001497482"/>
    </source>
</evidence>